<evidence type="ECO:0000256" key="2">
    <source>
        <dbReference type="ARBA" id="ARBA00023169"/>
    </source>
</evidence>
<dbReference type="Proteomes" id="UP001149009">
    <property type="component" value="Unassembled WGS sequence"/>
</dbReference>
<accession>A0A9X3B6S6</accession>
<dbReference type="AlphaFoldDB" id="A0A9X3B6S6"/>
<reference evidence="5" key="1">
    <citation type="submission" date="2022-08" db="EMBL/GenBank/DDBJ databases">
        <title>Chelativorans sichuanense sp. nov., a paraffin oil-degrading bacterium isolated from a mixture of oil-based drill cuttings and paddy soil.</title>
        <authorList>
            <person name="Yu J."/>
            <person name="Liu H."/>
            <person name="Chen Q."/>
        </authorList>
    </citation>
    <scope>NUCLEOTIDE SEQUENCE</scope>
    <source>
        <strain evidence="5">SCAU 2101</strain>
    </source>
</reference>
<dbReference type="EMBL" id="JAODNV010000011">
    <property type="protein sequence ID" value="MCT8990817.1"/>
    <property type="molecule type" value="Genomic_DNA"/>
</dbReference>
<comment type="caution">
    <text evidence="5">The sequence shown here is derived from an EMBL/GenBank/DDBJ whole genome shotgun (WGS) entry which is preliminary data.</text>
</comment>
<feature type="transmembrane region" description="Helical" evidence="3">
    <location>
        <begin position="65"/>
        <end position="84"/>
    </location>
</feature>
<evidence type="ECO:0000259" key="4">
    <source>
        <dbReference type="Pfam" id="PF02397"/>
    </source>
</evidence>
<proteinExistence type="inferred from homology"/>
<gene>
    <name evidence="5" type="ORF">NYR54_11020</name>
</gene>
<feature type="domain" description="Bacterial sugar transferase" evidence="4">
    <location>
        <begin position="245"/>
        <end position="423"/>
    </location>
</feature>
<feature type="transmembrane region" description="Helical" evidence="3">
    <location>
        <begin position="250"/>
        <end position="273"/>
    </location>
</feature>
<dbReference type="GO" id="GO:0000271">
    <property type="term" value="P:polysaccharide biosynthetic process"/>
    <property type="evidence" value="ECO:0007669"/>
    <property type="project" value="UniProtKB-KW"/>
</dbReference>
<keyword evidence="3" id="KW-1133">Transmembrane helix</keyword>
<protein>
    <submittedName>
        <fullName evidence="5">Sugar transferase</fullName>
    </submittedName>
</protein>
<dbReference type="Pfam" id="PF02397">
    <property type="entry name" value="Bac_transf"/>
    <property type="match status" value="1"/>
</dbReference>
<feature type="transmembrane region" description="Helical" evidence="3">
    <location>
        <begin position="118"/>
        <end position="137"/>
    </location>
</feature>
<dbReference type="InterPro" id="IPR003362">
    <property type="entry name" value="Bact_transf"/>
</dbReference>
<organism evidence="5 6">
    <name type="scientific">Chelativorans petroleitrophicus</name>
    <dbReference type="NCBI Taxonomy" id="2975484"/>
    <lineage>
        <taxon>Bacteria</taxon>
        <taxon>Pseudomonadati</taxon>
        <taxon>Pseudomonadota</taxon>
        <taxon>Alphaproteobacteria</taxon>
        <taxon>Hyphomicrobiales</taxon>
        <taxon>Phyllobacteriaceae</taxon>
        <taxon>Chelativorans</taxon>
    </lineage>
</organism>
<keyword evidence="6" id="KW-1185">Reference proteome</keyword>
<dbReference type="PANTHER" id="PTHR30576:SF0">
    <property type="entry name" value="UNDECAPRENYL-PHOSPHATE N-ACETYLGALACTOSAMINYL 1-PHOSPHATE TRANSFERASE-RELATED"/>
    <property type="match status" value="1"/>
</dbReference>
<dbReference type="RefSeq" id="WP_261515711.1">
    <property type="nucleotide sequence ID" value="NZ_JAODNV010000011.1"/>
</dbReference>
<comment type="similarity">
    <text evidence="1">Belongs to the bacterial sugar transferase family.</text>
</comment>
<dbReference type="PANTHER" id="PTHR30576">
    <property type="entry name" value="COLANIC BIOSYNTHESIS UDP-GLUCOSE LIPID CARRIER TRANSFERASE"/>
    <property type="match status" value="1"/>
</dbReference>
<keyword evidence="3" id="KW-0812">Transmembrane</keyword>
<keyword evidence="3" id="KW-0472">Membrane</keyword>
<evidence type="ECO:0000313" key="5">
    <source>
        <dbReference type="EMBL" id="MCT8990817.1"/>
    </source>
</evidence>
<evidence type="ECO:0000256" key="1">
    <source>
        <dbReference type="ARBA" id="ARBA00006464"/>
    </source>
</evidence>
<dbReference type="GO" id="GO:0016780">
    <property type="term" value="F:phosphotransferase activity, for other substituted phosphate groups"/>
    <property type="evidence" value="ECO:0007669"/>
    <property type="project" value="TreeGrafter"/>
</dbReference>
<feature type="transmembrane region" description="Helical" evidence="3">
    <location>
        <begin position="91"/>
        <end position="112"/>
    </location>
</feature>
<evidence type="ECO:0000313" key="6">
    <source>
        <dbReference type="Proteomes" id="UP001149009"/>
    </source>
</evidence>
<name>A0A9X3B6S6_9HYPH</name>
<evidence type="ECO:0000256" key="3">
    <source>
        <dbReference type="SAM" id="Phobius"/>
    </source>
</evidence>
<keyword evidence="2" id="KW-0270">Exopolysaccharide synthesis</keyword>
<sequence length="430" mass="48357">MLQVANGPKNLALLTANGASIRRHKYFRDLRVFLPFVVLAAALQVATYLFIVIRAGRTDWGNMSTVLAFTAAIPLIAASTLSAFRRHEAPITVAVIVSMVLTAFVVAFLSAARIPLSYTSLMWSLPVFPLVMAYANLKFHQSVGDRVAILPFDRAEWLQSVLGTNVPILSSHDVDFSNVDAVIIDPREHLSQKWLEMLTRCHMSRVEIIPWPLFIETRLGRVDISTFEIAHITYSPSQILYMRAKRALDIAAVILTLPITLPLGCLVAIYILLKDGRPMLFVQKRRGYGARSFNLYKFRTMYNGSSGGSTERGDKRIIPGCHVVRRLRLDELPQLYNVLIGEMSLIGPRPVAEYVERDSIAVEPKYELRTLIRPGLTGWAQVTSGYAATVEEELEKLAYDLYYIKRISFDLDLLIIFRTIKTLVLGKSAR</sequence>
<keyword evidence="5" id="KW-0808">Transferase</keyword>
<feature type="transmembrane region" description="Helical" evidence="3">
    <location>
        <begin position="32"/>
        <end position="53"/>
    </location>
</feature>